<sequence length="54" mass="5799">MRLCGQLVSVDQPHRPTEPAATRFDGPAHTAALQGIGLKQHPTGRLDLILIKAT</sequence>
<dbReference type="AlphaFoldDB" id="A0A0V0ZT57"/>
<proteinExistence type="predicted"/>
<keyword evidence="3" id="KW-1185">Reference proteome</keyword>
<dbReference type="EMBL" id="JYDQ01000098">
    <property type="protein sequence ID" value="KRY15290.1"/>
    <property type="molecule type" value="Genomic_DNA"/>
</dbReference>
<evidence type="ECO:0000313" key="1">
    <source>
        <dbReference type="EMBL" id="KRY15273.1"/>
    </source>
</evidence>
<organism evidence="2 3">
    <name type="scientific">Trichinella patagoniensis</name>
    <dbReference type="NCBI Taxonomy" id="990121"/>
    <lineage>
        <taxon>Eukaryota</taxon>
        <taxon>Metazoa</taxon>
        <taxon>Ecdysozoa</taxon>
        <taxon>Nematoda</taxon>
        <taxon>Enoplea</taxon>
        <taxon>Dorylaimia</taxon>
        <taxon>Trichinellida</taxon>
        <taxon>Trichinellidae</taxon>
        <taxon>Trichinella</taxon>
    </lineage>
</organism>
<evidence type="ECO:0000313" key="3">
    <source>
        <dbReference type="Proteomes" id="UP000054783"/>
    </source>
</evidence>
<name>A0A0V0ZT57_9BILA</name>
<accession>A0A0V0ZT57</accession>
<evidence type="ECO:0000313" key="2">
    <source>
        <dbReference type="EMBL" id="KRY15290.1"/>
    </source>
</evidence>
<comment type="caution">
    <text evidence="2">The sequence shown here is derived from an EMBL/GenBank/DDBJ whole genome shotgun (WGS) entry which is preliminary data.</text>
</comment>
<gene>
    <name evidence="2" type="ORF">T12_11434</name>
    <name evidence="1" type="ORF">T12_15284</name>
</gene>
<protein>
    <submittedName>
        <fullName evidence="2">Uncharacterized protein</fullName>
    </submittedName>
</protein>
<reference evidence="2 3" key="1">
    <citation type="submission" date="2015-01" db="EMBL/GenBank/DDBJ databases">
        <title>Evolution of Trichinella species and genotypes.</title>
        <authorList>
            <person name="Korhonen P.K."/>
            <person name="Edoardo P."/>
            <person name="Giuseppe L.R."/>
            <person name="Gasser R.B."/>
        </authorList>
    </citation>
    <scope>NUCLEOTIDE SEQUENCE [LARGE SCALE GENOMIC DNA]</scope>
    <source>
        <strain evidence="2">ISS2496</strain>
    </source>
</reference>
<dbReference type="Proteomes" id="UP000054783">
    <property type="component" value="Unassembled WGS sequence"/>
</dbReference>
<dbReference type="EMBL" id="JYDQ01000098">
    <property type="protein sequence ID" value="KRY15273.1"/>
    <property type="molecule type" value="Genomic_DNA"/>
</dbReference>